<proteinExistence type="predicted"/>
<dbReference type="Gene3D" id="1.20.200.10">
    <property type="entry name" value="Fumarase/aspartase (Central domain)"/>
    <property type="match status" value="1"/>
</dbReference>
<keyword evidence="4" id="KW-1185">Reference proteome</keyword>
<dbReference type="Gene3D" id="1.10.275.10">
    <property type="entry name" value="Fumarase/aspartase (N-terminal domain)"/>
    <property type="match status" value="1"/>
</dbReference>
<dbReference type="PANTHER" id="PTHR10362">
    <property type="entry name" value="HISTIDINE AMMONIA-LYASE"/>
    <property type="match status" value="1"/>
</dbReference>
<feature type="signal peptide" evidence="2">
    <location>
        <begin position="1"/>
        <end position="28"/>
    </location>
</feature>
<dbReference type="eggNOG" id="COG2986">
    <property type="taxonomic scope" value="Bacteria"/>
</dbReference>
<evidence type="ECO:0000313" key="3">
    <source>
        <dbReference type="EMBL" id="AHE54820.1"/>
    </source>
</evidence>
<dbReference type="InterPro" id="IPR008948">
    <property type="entry name" value="L-Aspartase-like"/>
</dbReference>
<dbReference type="InterPro" id="IPR001106">
    <property type="entry name" value="Aromatic_Lyase"/>
</dbReference>
<dbReference type="EMBL" id="CP006644">
    <property type="protein sequence ID" value="AHE54820.1"/>
    <property type="molecule type" value="Genomic_DNA"/>
</dbReference>
<dbReference type="KEGG" id="ssan:NX02_15700"/>
<dbReference type="RefSeq" id="WP_025293022.1">
    <property type="nucleotide sequence ID" value="NZ_CP006644.1"/>
</dbReference>
<name>W0AGP2_9SPHN</name>
<dbReference type="OrthoDB" id="7285062at2"/>
<dbReference type="PATRIC" id="fig|1123269.5.peg.3066"/>
<dbReference type="Proteomes" id="UP000018851">
    <property type="component" value="Chromosome"/>
</dbReference>
<protein>
    <recommendedName>
        <fullName evidence="5">DUF362 domain-containing protein</fullName>
    </recommendedName>
</protein>
<reference evidence="3 4" key="1">
    <citation type="submission" date="2013-07" db="EMBL/GenBank/DDBJ databases">
        <title>Completed genome of Sphingomonas sanxanigenens NX02.</title>
        <authorList>
            <person name="Ma T."/>
            <person name="Huang H."/>
            <person name="Wu M."/>
            <person name="Li X."/>
            <person name="Li G."/>
        </authorList>
    </citation>
    <scope>NUCLEOTIDE SEQUENCE [LARGE SCALE GENOMIC DNA]</scope>
    <source>
        <strain evidence="3 4">NX02</strain>
    </source>
</reference>
<feature type="compositionally biased region" description="Basic and acidic residues" evidence="1">
    <location>
        <begin position="623"/>
        <end position="632"/>
    </location>
</feature>
<dbReference type="SUPFAM" id="SSF48557">
    <property type="entry name" value="L-aspartase-like"/>
    <property type="match status" value="1"/>
</dbReference>
<dbReference type="GO" id="GO:0016841">
    <property type="term" value="F:ammonia-lyase activity"/>
    <property type="evidence" value="ECO:0007669"/>
    <property type="project" value="UniProtKB-ARBA"/>
</dbReference>
<feature type="region of interest" description="Disordered" evidence="1">
    <location>
        <begin position="611"/>
        <end position="632"/>
    </location>
</feature>
<feature type="chain" id="PRO_5004785455" description="DUF362 domain-containing protein" evidence="2">
    <location>
        <begin position="29"/>
        <end position="632"/>
    </location>
</feature>
<accession>W0AGP2</accession>
<evidence type="ECO:0008006" key="5">
    <source>
        <dbReference type="Google" id="ProtNLM"/>
    </source>
</evidence>
<dbReference type="Pfam" id="PF00221">
    <property type="entry name" value="Lyase_aromatic"/>
    <property type="match status" value="1"/>
</dbReference>
<dbReference type="AlphaFoldDB" id="W0AGP2"/>
<sequence>MMTSSLGLRRLLGVIALTTGFAAAPAAAQTSAPVESRVELPYRAIVPSKAGETVVLTGHDLTIDDLVAVARYGAKVKVGDELRAGAAAAYGLLLQAQAEGVPVYLFNRRPGSRREEVSLEGAPDSESYRVEMARRYAQRPPSRLPFGFGPDIPEEDVGRAMLAVDLNNMRYLAASPAYVDGIAALLNAGVTPAVYWRGAIGEADFVPTGQVLQGHGFAYYRGRKMVAADALRAAGLKPVQLSGGDGALVTTSALTAGFSALLVHDLRQMLQWHDVLWAMNLNGMNGSIGPMTLPVQSTRPFPWPNFAAKRVLDMLKGSYVFNGEPRIIQDPESLRATVWRVGSLWESWSRLRDNVLIQLNSTDHNPTVRPGFSPGDSWELATPQMMKYHVKGGRWSNGQGGYILSNSDWDPYPLVDNVEQVSIPLTNLMVAVVERIHRFEDVFFTGTDAKAVLARNGGSEGVGNGGGGGGIADALWQELKPLANPIAPDGVTADRGVGDLDAVPMLKLMRLRQAMHVSQDIMGQDLLNAAFWMDVRALEDPRRTFGDTATAVLAAFRTQVPFRQPAAGSQLGVAGSSANADVGGVELTDAPGNLAARFLREHAPTDFYADRTVAMPGGAPRIPRADPARSDN</sequence>
<dbReference type="InterPro" id="IPR024083">
    <property type="entry name" value="Fumarase/histidase_N"/>
</dbReference>
<evidence type="ECO:0000313" key="4">
    <source>
        <dbReference type="Proteomes" id="UP000018851"/>
    </source>
</evidence>
<dbReference type="STRING" id="1123269.NX02_15700"/>
<keyword evidence="2" id="KW-0732">Signal</keyword>
<organism evidence="3 4">
    <name type="scientific">Sphingomonas sanxanigenens DSM 19645 = NX02</name>
    <dbReference type="NCBI Taxonomy" id="1123269"/>
    <lineage>
        <taxon>Bacteria</taxon>
        <taxon>Pseudomonadati</taxon>
        <taxon>Pseudomonadota</taxon>
        <taxon>Alphaproteobacteria</taxon>
        <taxon>Sphingomonadales</taxon>
        <taxon>Sphingomonadaceae</taxon>
        <taxon>Sphingomonas</taxon>
    </lineage>
</organism>
<gene>
    <name evidence="3" type="ORF">NX02_15700</name>
</gene>
<evidence type="ECO:0000256" key="2">
    <source>
        <dbReference type="SAM" id="SignalP"/>
    </source>
</evidence>
<evidence type="ECO:0000256" key="1">
    <source>
        <dbReference type="SAM" id="MobiDB-lite"/>
    </source>
</evidence>
<dbReference type="HOGENOM" id="CLU_014801_4_2_5"/>